<dbReference type="Pfam" id="PF07992">
    <property type="entry name" value="Pyr_redox_2"/>
    <property type="match status" value="1"/>
</dbReference>
<organism evidence="5 6">
    <name type="scientific">Sphingomonas alba</name>
    <dbReference type="NCBI Taxonomy" id="2908208"/>
    <lineage>
        <taxon>Bacteria</taxon>
        <taxon>Pseudomonadati</taxon>
        <taxon>Pseudomonadota</taxon>
        <taxon>Alphaproteobacteria</taxon>
        <taxon>Sphingomonadales</taxon>
        <taxon>Sphingomonadaceae</taxon>
        <taxon>Sphingomonas</taxon>
    </lineage>
</organism>
<dbReference type="Gene3D" id="3.50.50.60">
    <property type="entry name" value="FAD/NAD(P)-binding domain"/>
    <property type="match status" value="2"/>
</dbReference>
<dbReference type="EMBL" id="JAMGBD010000001">
    <property type="protein sequence ID" value="MCL6682717.1"/>
    <property type="molecule type" value="Genomic_DNA"/>
</dbReference>
<dbReference type="InterPro" id="IPR050097">
    <property type="entry name" value="Ferredoxin-NADP_redctase_2"/>
</dbReference>
<name>A0ABT0RJF7_9SPHN</name>
<evidence type="ECO:0000256" key="2">
    <source>
        <dbReference type="ARBA" id="ARBA00022630"/>
    </source>
</evidence>
<dbReference type="PANTHER" id="PTHR48105">
    <property type="entry name" value="THIOREDOXIN REDUCTASE 1-RELATED-RELATED"/>
    <property type="match status" value="1"/>
</dbReference>
<dbReference type="Proteomes" id="UP001165363">
    <property type="component" value="Unassembled WGS sequence"/>
</dbReference>
<reference evidence="5" key="1">
    <citation type="submission" date="2022-05" db="EMBL/GenBank/DDBJ databases">
        <authorList>
            <person name="Jo J.-H."/>
            <person name="Im W.-T."/>
        </authorList>
    </citation>
    <scope>NUCLEOTIDE SEQUENCE</scope>
    <source>
        <strain evidence="5">SE158</strain>
    </source>
</reference>
<sequence>MNGDKPLDCLVIGGGPAGLTAAIYLARFHMDILVVDEGKSRASWIPCTRNVSGFPEGIKGTDLLGRMRDQAQKYGAKILTERVTKLERDEGNCVFTATWGSGCVQARKVLLATGVTNRRPPMDEALHDDALARGLIRYCPICDGFEVTDKKVGVIGSDSHGVAEAVFIRSYTADVTLIAPDKALSLKPEDQERLKEAGIGCIDGPALAAAISDEFIVVETAEGPHTFDTVYPALGSDTHVQLADLVGAALNKDCNITVDSHQRTSVPGLYAAGDVVIGLDQISHAMGEGGVAATTIRNDLCTEQPRLREPTEAMEEAESGS</sequence>
<protein>
    <recommendedName>
        <fullName evidence="1">Thioredoxin reductase</fullName>
    </recommendedName>
</protein>
<dbReference type="SUPFAM" id="SSF51905">
    <property type="entry name" value="FAD/NAD(P)-binding domain"/>
    <property type="match status" value="1"/>
</dbReference>
<proteinExistence type="predicted"/>
<evidence type="ECO:0000313" key="6">
    <source>
        <dbReference type="Proteomes" id="UP001165363"/>
    </source>
</evidence>
<keyword evidence="3" id="KW-0560">Oxidoreductase</keyword>
<evidence type="ECO:0000256" key="1">
    <source>
        <dbReference type="ARBA" id="ARBA00018719"/>
    </source>
</evidence>
<dbReference type="PRINTS" id="PR00469">
    <property type="entry name" value="PNDRDTASEII"/>
</dbReference>
<comment type="caution">
    <text evidence="5">The sequence shown here is derived from an EMBL/GenBank/DDBJ whole genome shotgun (WGS) entry which is preliminary data.</text>
</comment>
<evidence type="ECO:0000259" key="4">
    <source>
        <dbReference type="Pfam" id="PF07992"/>
    </source>
</evidence>
<accession>A0ABT0RJF7</accession>
<dbReference type="PRINTS" id="PR00368">
    <property type="entry name" value="FADPNR"/>
</dbReference>
<keyword evidence="2" id="KW-0285">Flavoprotein</keyword>
<dbReference type="InterPro" id="IPR036188">
    <property type="entry name" value="FAD/NAD-bd_sf"/>
</dbReference>
<keyword evidence="6" id="KW-1185">Reference proteome</keyword>
<gene>
    <name evidence="5" type="ORF">LZ536_02220</name>
</gene>
<evidence type="ECO:0000256" key="3">
    <source>
        <dbReference type="ARBA" id="ARBA00023002"/>
    </source>
</evidence>
<dbReference type="InterPro" id="IPR023753">
    <property type="entry name" value="FAD/NAD-binding_dom"/>
</dbReference>
<dbReference type="RefSeq" id="WP_249846670.1">
    <property type="nucleotide sequence ID" value="NZ_JAMGBD010000001.1"/>
</dbReference>
<feature type="domain" description="FAD/NAD(P)-binding" evidence="4">
    <location>
        <begin position="8"/>
        <end position="289"/>
    </location>
</feature>
<evidence type="ECO:0000313" key="5">
    <source>
        <dbReference type="EMBL" id="MCL6682717.1"/>
    </source>
</evidence>